<dbReference type="AlphaFoldDB" id="A0A0P0NW56"/>
<dbReference type="OrthoDB" id="7188113at2"/>
<evidence type="ECO:0000313" key="1">
    <source>
        <dbReference type="EMBL" id="ALL12236.1"/>
    </source>
</evidence>
<organism evidence="1 2">
    <name type="scientific">Caulobacter henricii</name>
    <dbReference type="NCBI Taxonomy" id="69395"/>
    <lineage>
        <taxon>Bacteria</taxon>
        <taxon>Pseudomonadati</taxon>
        <taxon>Pseudomonadota</taxon>
        <taxon>Alphaproteobacteria</taxon>
        <taxon>Caulobacterales</taxon>
        <taxon>Caulobacteraceae</taxon>
        <taxon>Caulobacter</taxon>
    </lineage>
</organism>
<dbReference type="KEGG" id="chq:AQ619_02030"/>
<sequence length="154" mass="16639">MATTYDYLMRRKADLEVRMAEAQKRALTPFEAELRAISLALGAIERAGLSEDRVASEVSAFISPAPSRRGRRSRSIGDMILMALQSGGSALAASDIALQLERRWNRSVPATAITLELQQLEADGAVRRCAAGWSHIAESADPELAEDGDVARVA</sequence>
<gene>
    <name evidence="1" type="ORF">AQ619_02030</name>
</gene>
<protein>
    <submittedName>
        <fullName evidence="1">Uncharacterized protein</fullName>
    </submittedName>
</protein>
<reference evidence="1 2" key="1">
    <citation type="submission" date="2015-10" db="EMBL/GenBank/DDBJ databases">
        <title>Conservation of the essential genome among Caulobacter and Brevundimonas species.</title>
        <authorList>
            <person name="Scott D."/>
            <person name="Ely B."/>
        </authorList>
    </citation>
    <scope>NUCLEOTIDE SEQUENCE [LARGE SCALE GENOMIC DNA]</scope>
    <source>
        <strain evidence="1 2">CB4</strain>
    </source>
</reference>
<accession>A0A0P0NW56</accession>
<proteinExistence type="predicted"/>
<dbReference type="Proteomes" id="UP000056905">
    <property type="component" value="Chromosome"/>
</dbReference>
<keyword evidence="2" id="KW-1185">Reference proteome</keyword>
<dbReference type="RefSeq" id="WP_062143549.1">
    <property type="nucleotide sequence ID" value="NZ_CP013002.1"/>
</dbReference>
<name>A0A0P0NW56_9CAUL</name>
<dbReference type="EMBL" id="CP013002">
    <property type="protein sequence ID" value="ALL12236.1"/>
    <property type="molecule type" value="Genomic_DNA"/>
</dbReference>
<evidence type="ECO:0000313" key="2">
    <source>
        <dbReference type="Proteomes" id="UP000056905"/>
    </source>
</evidence>